<dbReference type="GO" id="GO:0000166">
    <property type="term" value="F:nucleotide binding"/>
    <property type="evidence" value="ECO:0007669"/>
    <property type="project" value="UniProtKB-KW"/>
</dbReference>
<evidence type="ECO:0000256" key="8">
    <source>
        <dbReference type="ARBA" id="ARBA00022884"/>
    </source>
</evidence>
<dbReference type="InterPro" id="IPR032810">
    <property type="entry name" value="CCA-adding_enz_C"/>
</dbReference>
<evidence type="ECO:0000256" key="7">
    <source>
        <dbReference type="ARBA" id="ARBA00022842"/>
    </source>
</evidence>
<keyword evidence="6" id="KW-0547">Nucleotide-binding</keyword>
<proteinExistence type="inferred from homology"/>
<dbReference type="Pfam" id="PF01743">
    <property type="entry name" value="PolyA_pol"/>
    <property type="match status" value="1"/>
</dbReference>
<dbReference type="GO" id="GO:0046872">
    <property type="term" value="F:metal ion binding"/>
    <property type="evidence" value="ECO:0007669"/>
    <property type="project" value="UniProtKB-KW"/>
</dbReference>
<dbReference type="Gene3D" id="1.10.3090.10">
    <property type="entry name" value="cca-adding enzyme, domain 2"/>
    <property type="match status" value="1"/>
</dbReference>
<dbReference type="SUPFAM" id="SSF81301">
    <property type="entry name" value="Nucleotidyltransferase"/>
    <property type="match status" value="1"/>
</dbReference>
<accession>A0A0V8QGN4</accession>
<dbReference type="GO" id="GO:0000049">
    <property type="term" value="F:tRNA binding"/>
    <property type="evidence" value="ECO:0007669"/>
    <property type="project" value="TreeGrafter"/>
</dbReference>
<keyword evidence="2 9" id="KW-0808">Transferase</keyword>
<dbReference type="CDD" id="cd05398">
    <property type="entry name" value="NT_ClassII-CCAase"/>
    <property type="match status" value="1"/>
</dbReference>
<keyword evidence="12" id="KW-1185">Reference proteome</keyword>
<dbReference type="InterPro" id="IPR002646">
    <property type="entry name" value="PolA_pol_head_dom"/>
</dbReference>
<organism evidence="11 12">
    <name type="scientific">Acetivibrio ethanolgignens</name>
    <dbReference type="NCBI Taxonomy" id="290052"/>
    <lineage>
        <taxon>Bacteria</taxon>
        <taxon>Bacillati</taxon>
        <taxon>Bacillota</taxon>
        <taxon>Clostridia</taxon>
        <taxon>Eubacteriales</taxon>
        <taxon>Oscillospiraceae</taxon>
        <taxon>Acetivibrio</taxon>
    </lineage>
</organism>
<dbReference type="PANTHER" id="PTHR46173:SF1">
    <property type="entry name" value="CCA TRNA NUCLEOTIDYLTRANSFERASE 1, MITOCHONDRIAL"/>
    <property type="match status" value="1"/>
</dbReference>
<dbReference type="NCBIfam" id="NF009814">
    <property type="entry name" value="PRK13299.1"/>
    <property type="match status" value="1"/>
</dbReference>
<dbReference type="InterPro" id="IPR043519">
    <property type="entry name" value="NT_sf"/>
</dbReference>
<dbReference type="Gene3D" id="3.30.460.10">
    <property type="entry name" value="Beta Polymerase, domain 2"/>
    <property type="match status" value="1"/>
</dbReference>
<gene>
    <name evidence="11" type="ORF">ASU35_08220</name>
</gene>
<evidence type="ECO:0000313" key="11">
    <source>
        <dbReference type="EMBL" id="KSV59727.1"/>
    </source>
</evidence>
<feature type="domain" description="HD/PDEase" evidence="10">
    <location>
        <begin position="241"/>
        <end position="382"/>
    </location>
</feature>
<evidence type="ECO:0000256" key="4">
    <source>
        <dbReference type="ARBA" id="ARBA00022695"/>
    </source>
</evidence>
<dbReference type="InterPro" id="IPR032828">
    <property type="entry name" value="PolyA_RNA-bd"/>
</dbReference>
<dbReference type="InterPro" id="IPR050264">
    <property type="entry name" value="Bact_CCA-adding_enz_type3_sf"/>
</dbReference>
<evidence type="ECO:0000256" key="5">
    <source>
        <dbReference type="ARBA" id="ARBA00022723"/>
    </source>
</evidence>
<evidence type="ECO:0000256" key="2">
    <source>
        <dbReference type="ARBA" id="ARBA00022679"/>
    </source>
</evidence>
<evidence type="ECO:0000256" key="9">
    <source>
        <dbReference type="RuleBase" id="RU003953"/>
    </source>
</evidence>
<dbReference type="GO" id="GO:0008033">
    <property type="term" value="P:tRNA processing"/>
    <property type="evidence" value="ECO:0007669"/>
    <property type="project" value="UniProtKB-KW"/>
</dbReference>
<keyword evidence="3" id="KW-0819">tRNA processing</keyword>
<dbReference type="GO" id="GO:0016779">
    <property type="term" value="F:nucleotidyltransferase activity"/>
    <property type="evidence" value="ECO:0007669"/>
    <property type="project" value="UniProtKB-KW"/>
</dbReference>
<comment type="caution">
    <text evidence="11">The sequence shown here is derived from an EMBL/GenBank/DDBJ whole genome shotgun (WGS) entry which is preliminary data.</text>
</comment>
<dbReference type="Pfam" id="PF13735">
    <property type="entry name" value="tRNA_NucTran2_2"/>
    <property type="match status" value="1"/>
</dbReference>
<dbReference type="PANTHER" id="PTHR46173">
    <property type="entry name" value="CCA TRNA NUCLEOTIDYLTRANSFERASE 1, MITOCHONDRIAL"/>
    <property type="match status" value="1"/>
</dbReference>
<evidence type="ECO:0000256" key="1">
    <source>
        <dbReference type="ARBA" id="ARBA00001946"/>
    </source>
</evidence>
<dbReference type="OrthoDB" id="9805698at2"/>
<keyword evidence="7" id="KW-0460">Magnesium</keyword>
<keyword evidence="8 9" id="KW-0694">RNA-binding</keyword>
<dbReference type="Proteomes" id="UP000054874">
    <property type="component" value="Unassembled WGS sequence"/>
</dbReference>
<dbReference type="Gene3D" id="1.10.246.80">
    <property type="match status" value="1"/>
</dbReference>
<name>A0A0V8QGN4_9FIRM</name>
<dbReference type="AlphaFoldDB" id="A0A0V8QGN4"/>
<protein>
    <submittedName>
        <fullName evidence="11">Polynucleotide adenylyltransferase</fullName>
    </submittedName>
</protein>
<sequence length="458" mass="52155">MVMEIPDKVAYIITTLMEHGFEAYAVGGCVRDTILGRIPGDWDITTSARPEQVKELFKRTIDTGIQHGTVTVMLEKEGFEVTTYRIDGEYEDSRHPKSVEFTTNLIEDLKRRDFTINAMAYNPATGIVDAFDGMGDMERRIIRCVGEAEERFDEDALRMLRAVRFAGQLGFSIHEDTKKAICKKAETLKNISAERIRVELDKLLTSQNPGFLMTALETGMTQVILPEWDAMAITEQNNPHHIYSVGGHTIKVLEAVQAIWKEQGNQEDKKGYSILCWAAFLHDCGKPQVKSRDEKGIDHFYGHDETGSRLAREILRRLKFDNYTIDMVTRLVKWHDYCFDDKPVAVRRAASKIGTDLMEDLFLLQRADILGQNPKTWKEKLSKLSRAEKIYQEIREAGECLSLKELQVNGKDLIKHGFAPGKELGEILAELLAQVLKNPEKNEKEILLSLAEEYRGKV</sequence>
<comment type="cofactor">
    <cofactor evidence="1">
        <name>Mg(2+)</name>
        <dbReference type="ChEBI" id="CHEBI:18420"/>
    </cofactor>
</comment>
<dbReference type="STRING" id="290052.ASU35_08220"/>
<evidence type="ECO:0000256" key="3">
    <source>
        <dbReference type="ARBA" id="ARBA00022694"/>
    </source>
</evidence>
<dbReference type="CDD" id="cd00077">
    <property type="entry name" value="HDc"/>
    <property type="match status" value="1"/>
</dbReference>
<dbReference type="Pfam" id="PF12627">
    <property type="entry name" value="PolyA_pol_RNAbd"/>
    <property type="match status" value="1"/>
</dbReference>
<dbReference type="SUPFAM" id="SSF81891">
    <property type="entry name" value="Poly A polymerase C-terminal region-like"/>
    <property type="match status" value="1"/>
</dbReference>
<evidence type="ECO:0000313" key="12">
    <source>
        <dbReference type="Proteomes" id="UP000054874"/>
    </source>
</evidence>
<keyword evidence="5" id="KW-0479">Metal-binding</keyword>
<dbReference type="EMBL" id="LNAM01000101">
    <property type="protein sequence ID" value="KSV59727.1"/>
    <property type="molecule type" value="Genomic_DNA"/>
</dbReference>
<dbReference type="SMART" id="SM00471">
    <property type="entry name" value="HDc"/>
    <property type="match status" value="1"/>
</dbReference>
<comment type="similarity">
    <text evidence="9">Belongs to the tRNA nucleotidyltransferase/poly(A) polymerase family.</text>
</comment>
<evidence type="ECO:0000256" key="6">
    <source>
        <dbReference type="ARBA" id="ARBA00022741"/>
    </source>
</evidence>
<evidence type="ECO:0000259" key="10">
    <source>
        <dbReference type="SMART" id="SM00471"/>
    </source>
</evidence>
<keyword evidence="4 11" id="KW-0548">Nucleotidyltransferase</keyword>
<reference evidence="11 12" key="1">
    <citation type="submission" date="2015-11" db="EMBL/GenBank/DDBJ databases">
        <title>Butyribacter intestini gen. nov., sp. nov., a butyric acid-producing bacterium of the family Lachnospiraceae isolated from the human faeces.</title>
        <authorList>
            <person name="Zou Y."/>
            <person name="Xue W."/>
            <person name="Luo G."/>
            <person name="Lv M."/>
        </authorList>
    </citation>
    <scope>NUCLEOTIDE SEQUENCE [LARGE SCALE GENOMIC DNA]</scope>
    <source>
        <strain evidence="11 12">ACET-33324</strain>
    </source>
</reference>
<dbReference type="InterPro" id="IPR003607">
    <property type="entry name" value="HD/PDEase_dom"/>
</dbReference>